<keyword evidence="1" id="KW-0067">ATP-binding</keyword>
<dbReference type="OrthoDB" id="5490445at2"/>
<dbReference type="AlphaFoldDB" id="A0A1C3N015"/>
<dbReference type="Proteomes" id="UP000199393">
    <property type="component" value="Chromosome I"/>
</dbReference>
<dbReference type="RefSeq" id="WP_091589106.1">
    <property type="nucleotide sequence ID" value="NZ_JBHRWG010000003.1"/>
</dbReference>
<dbReference type="PATRIC" id="fig|307121.4.peg.1452"/>
<feature type="domain" description="Aminoglycoside phosphotransferase" evidence="2">
    <location>
        <begin position="36"/>
        <end position="279"/>
    </location>
</feature>
<protein>
    <submittedName>
        <fullName evidence="3">Fructosamine-3-kinase</fullName>
    </submittedName>
</protein>
<dbReference type="GO" id="GO:0005524">
    <property type="term" value="F:ATP binding"/>
    <property type="evidence" value="ECO:0007669"/>
    <property type="project" value="UniProtKB-UniRule"/>
</dbReference>
<dbReference type="GO" id="GO:0016301">
    <property type="term" value="F:kinase activity"/>
    <property type="evidence" value="ECO:0007669"/>
    <property type="project" value="UniProtKB-KW"/>
</dbReference>
<dbReference type="InterPro" id="IPR051678">
    <property type="entry name" value="AGP_Transferase"/>
</dbReference>
<dbReference type="InterPro" id="IPR017441">
    <property type="entry name" value="Protein_kinase_ATP_BS"/>
</dbReference>
<dbReference type="PANTHER" id="PTHR21310:SF15">
    <property type="entry name" value="AMINOGLYCOSIDE PHOSPHOTRANSFERASE DOMAIN-CONTAINING PROTEIN"/>
    <property type="match status" value="1"/>
</dbReference>
<dbReference type="SUPFAM" id="SSF56112">
    <property type="entry name" value="Protein kinase-like (PK-like)"/>
    <property type="match status" value="1"/>
</dbReference>
<dbReference type="PROSITE" id="PS00107">
    <property type="entry name" value="PROTEIN_KINASE_ATP"/>
    <property type="match status" value="1"/>
</dbReference>
<name>A0A1C3N015_9ACTN</name>
<evidence type="ECO:0000313" key="3">
    <source>
        <dbReference type="EMBL" id="SBV25933.1"/>
    </source>
</evidence>
<gene>
    <name evidence="3" type="ORF">GA0070620_1415</name>
</gene>
<dbReference type="EMBL" id="LT598496">
    <property type="protein sequence ID" value="SBV25933.1"/>
    <property type="molecule type" value="Genomic_DNA"/>
</dbReference>
<evidence type="ECO:0000259" key="2">
    <source>
        <dbReference type="Pfam" id="PF01636"/>
    </source>
</evidence>
<organism evidence="3 4">
    <name type="scientific">Micromonospora krabiensis</name>
    <dbReference type="NCBI Taxonomy" id="307121"/>
    <lineage>
        <taxon>Bacteria</taxon>
        <taxon>Bacillati</taxon>
        <taxon>Actinomycetota</taxon>
        <taxon>Actinomycetes</taxon>
        <taxon>Micromonosporales</taxon>
        <taxon>Micromonosporaceae</taxon>
        <taxon>Micromonospora</taxon>
    </lineage>
</organism>
<evidence type="ECO:0000256" key="1">
    <source>
        <dbReference type="PROSITE-ProRule" id="PRU10141"/>
    </source>
</evidence>
<dbReference type="PANTHER" id="PTHR21310">
    <property type="entry name" value="AMINOGLYCOSIDE PHOSPHOTRANSFERASE-RELATED-RELATED"/>
    <property type="match status" value="1"/>
</dbReference>
<dbReference type="InterPro" id="IPR011009">
    <property type="entry name" value="Kinase-like_dom_sf"/>
</dbReference>
<keyword evidence="3" id="KW-0808">Transferase</keyword>
<feature type="binding site" evidence="1">
    <location>
        <position position="58"/>
    </location>
    <ligand>
        <name>ATP</name>
        <dbReference type="ChEBI" id="CHEBI:30616"/>
    </ligand>
</feature>
<dbReference type="Gene3D" id="3.30.200.20">
    <property type="entry name" value="Phosphorylase Kinase, domain 1"/>
    <property type="match status" value="1"/>
</dbReference>
<dbReference type="Gene3D" id="3.90.1200.10">
    <property type="match status" value="1"/>
</dbReference>
<keyword evidence="3" id="KW-0418">Kinase</keyword>
<dbReference type="Pfam" id="PF01636">
    <property type="entry name" value="APH"/>
    <property type="match status" value="1"/>
</dbReference>
<dbReference type="STRING" id="307121.GA0070620_1415"/>
<evidence type="ECO:0000313" key="4">
    <source>
        <dbReference type="Proteomes" id="UP000199393"/>
    </source>
</evidence>
<proteinExistence type="predicted"/>
<sequence>MTAPSPTQRPVTPNDVARLVRASFGPTPGLADCGPLGGGGFATVWWARLDDGRRVVLKVAPSQDARLLRYERGLCAAEDHYFRLVATRAPRVPVPPVLHHGVDPAYGEWLVTGLLPGRSLADLAADGADDGAARHDLGVALAALHEVTGDRFGYEGDRASGSTWPEAFAAMVDELLADATDWAVRLPVPPDRLRALVRRHEAALDVVRRPALLHFDLWDGNVLAAPAPDGRLRLTGLVDGERYLYGDPLMDLVSPVLGRRAEDETDHPTLRGYREAAPFDLDAAARRRLSLYRLHLYLLMTVEMPSRGMTPQTHPQRHTWLATVLDAELTALAG</sequence>
<dbReference type="InterPro" id="IPR002575">
    <property type="entry name" value="Aminoglycoside_PTrfase"/>
</dbReference>
<keyword evidence="4" id="KW-1185">Reference proteome</keyword>
<keyword evidence="1" id="KW-0547">Nucleotide-binding</keyword>
<reference evidence="4" key="1">
    <citation type="submission" date="2016-06" db="EMBL/GenBank/DDBJ databases">
        <authorList>
            <person name="Varghese N."/>
        </authorList>
    </citation>
    <scope>NUCLEOTIDE SEQUENCE [LARGE SCALE GENOMIC DNA]</scope>
    <source>
        <strain evidence="4">DSM 45344</strain>
    </source>
</reference>
<accession>A0A1C3N015</accession>